<dbReference type="PANTHER" id="PTHR34075">
    <property type="entry name" value="BLR3430 PROTEIN"/>
    <property type="match status" value="1"/>
</dbReference>
<dbReference type="SUPFAM" id="SSF50249">
    <property type="entry name" value="Nucleic acid-binding proteins"/>
    <property type="match status" value="1"/>
</dbReference>
<comment type="caution">
    <text evidence="1">The sequence shown here is derived from an EMBL/GenBank/DDBJ whole genome shotgun (WGS) entry which is preliminary data.</text>
</comment>
<dbReference type="OrthoDB" id="5514845at2"/>
<dbReference type="InterPro" id="IPR012340">
    <property type="entry name" value="NA-bd_OB-fold"/>
</dbReference>
<dbReference type="AlphaFoldDB" id="A0A4Z0BXF6"/>
<dbReference type="InterPro" id="IPR052513">
    <property type="entry name" value="Thioester_dehydratase-like"/>
</dbReference>
<protein>
    <recommendedName>
        <fullName evidence="3">DUF35 domain-containing protein</fullName>
    </recommendedName>
</protein>
<gene>
    <name evidence="1" type="ORF">EZ313_17180</name>
</gene>
<evidence type="ECO:0008006" key="3">
    <source>
        <dbReference type="Google" id="ProtNLM"/>
    </source>
</evidence>
<proteinExistence type="predicted"/>
<organism evidence="1 2">
    <name type="scientific">Ramlibacter henchirensis</name>
    <dbReference type="NCBI Taxonomy" id="204072"/>
    <lineage>
        <taxon>Bacteria</taxon>
        <taxon>Pseudomonadati</taxon>
        <taxon>Pseudomonadota</taxon>
        <taxon>Betaproteobacteria</taxon>
        <taxon>Burkholderiales</taxon>
        <taxon>Comamonadaceae</taxon>
        <taxon>Ramlibacter</taxon>
    </lineage>
</organism>
<evidence type="ECO:0000313" key="1">
    <source>
        <dbReference type="EMBL" id="TFZ02958.1"/>
    </source>
</evidence>
<dbReference type="PANTHER" id="PTHR34075:SF5">
    <property type="entry name" value="BLR3430 PROTEIN"/>
    <property type="match status" value="1"/>
</dbReference>
<dbReference type="Proteomes" id="UP000298180">
    <property type="component" value="Unassembled WGS sequence"/>
</dbReference>
<keyword evidence="2" id="KW-1185">Reference proteome</keyword>
<accession>A0A4Z0BXF6</accession>
<name>A0A4Z0BXF6_9BURK</name>
<evidence type="ECO:0000313" key="2">
    <source>
        <dbReference type="Proteomes" id="UP000298180"/>
    </source>
</evidence>
<sequence length="128" mass="13508">MQQPTPPKASVARVDAGAPQRPAYACSHCQACGFNNFPPADVCPKCWSEKAELQDLSSQGVLYSYTTIGSADALQYVGYVDLPENVRVFGLLNTKQAPVCGVPVTLSAVRAPGSGPCFVFDLTARQGA</sequence>
<dbReference type="EMBL" id="SMLM01000002">
    <property type="protein sequence ID" value="TFZ02958.1"/>
    <property type="molecule type" value="Genomic_DNA"/>
</dbReference>
<reference evidence="1 2" key="1">
    <citation type="submission" date="2019-03" db="EMBL/GenBank/DDBJ databases">
        <title>Ramlibacter henchirensis DSM 14656, whole genome shotgun sequence.</title>
        <authorList>
            <person name="Zhang X."/>
            <person name="Feng G."/>
            <person name="Zhu H."/>
        </authorList>
    </citation>
    <scope>NUCLEOTIDE SEQUENCE [LARGE SCALE GENOMIC DNA]</scope>
    <source>
        <strain evidence="1 2">DSM 14656</strain>
    </source>
</reference>